<comment type="similarity">
    <text evidence="2">Belongs to the filamin family.</text>
</comment>
<dbReference type="FunFam" id="2.60.40.10:FF:000102">
    <property type="entry name" value="filamin-B isoform X2"/>
    <property type="match status" value="1"/>
</dbReference>
<dbReference type="InterPro" id="IPR001715">
    <property type="entry name" value="CH_dom"/>
</dbReference>
<dbReference type="FunFam" id="1.10.418.10:FF:000006">
    <property type="entry name" value="Filamin-B isoform A"/>
    <property type="match status" value="1"/>
</dbReference>
<evidence type="ECO:0000256" key="4">
    <source>
        <dbReference type="ARBA" id="ARBA00022553"/>
    </source>
</evidence>
<dbReference type="Proteomes" id="UP001356427">
    <property type="component" value="Unassembled WGS sequence"/>
</dbReference>
<evidence type="ECO:0000313" key="13">
    <source>
        <dbReference type="Proteomes" id="UP001356427"/>
    </source>
</evidence>
<feature type="domain" description="Calponin-homology (CH)" evidence="11">
    <location>
        <begin position="168"/>
        <end position="271"/>
    </location>
</feature>
<feature type="repeat" description="Filamin" evidence="9">
    <location>
        <begin position="1491"/>
        <end position="1580"/>
    </location>
</feature>
<evidence type="ECO:0000256" key="6">
    <source>
        <dbReference type="ARBA" id="ARBA00022843"/>
    </source>
</evidence>
<dbReference type="FunFam" id="1.10.418.10:FF:000008">
    <property type="entry name" value="Filamin-B isoform C"/>
    <property type="match status" value="1"/>
</dbReference>
<keyword evidence="5" id="KW-0677">Repeat</keyword>
<feature type="repeat" description="Filamin" evidence="9">
    <location>
        <begin position="519"/>
        <end position="615"/>
    </location>
</feature>
<dbReference type="GO" id="GO:0007399">
    <property type="term" value="P:nervous system development"/>
    <property type="evidence" value="ECO:0007669"/>
    <property type="project" value="UniProtKB-ARBA"/>
</dbReference>
<feature type="repeat" description="Filamin" evidence="9">
    <location>
        <begin position="1202"/>
        <end position="1303"/>
    </location>
</feature>
<dbReference type="GO" id="GO:0030036">
    <property type="term" value="P:actin cytoskeleton organization"/>
    <property type="evidence" value="ECO:0007669"/>
    <property type="project" value="InterPro"/>
</dbReference>
<accession>A0AAN8LML1</accession>
<dbReference type="SUPFAM" id="SSF81296">
    <property type="entry name" value="E set domains"/>
    <property type="match status" value="15"/>
</dbReference>
<feature type="repeat" description="Filamin" evidence="9">
    <location>
        <begin position="1774"/>
        <end position="1866"/>
    </location>
</feature>
<dbReference type="Gene3D" id="1.10.418.10">
    <property type="entry name" value="Calponin-like domain"/>
    <property type="match status" value="4"/>
</dbReference>
<feature type="repeat" description="Filamin" evidence="9">
    <location>
        <begin position="922"/>
        <end position="988"/>
    </location>
</feature>
<keyword evidence="3" id="KW-0963">Cytoplasm</keyword>
<dbReference type="InterPro" id="IPR036872">
    <property type="entry name" value="CH_dom_sf"/>
</dbReference>
<feature type="repeat" description="Filamin" evidence="9">
    <location>
        <begin position="1043"/>
        <end position="1112"/>
    </location>
</feature>
<dbReference type="PROSITE" id="PS50194">
    <property type="entry name" value="FILAMIN_REPEAT"/>
    <property type="match status" value="16"/>
</dbReference>
<dbReference type="FunFam" id="2.60.40.10:FF:000079">
    <property type="entry name" value="Filamin-B isoform C"/>
    <property type="match status" value="1"/>
</dbReference>
<dbReference type="FunFam" id="2.60.40.10:FF:000092">
    <property type="entry name" value="Filamin-B isoform B"/>
    <property type="match status" value="1"/>
</dbReference>
<evidence type="ECO:0000256" key="3">
    <source>
        <dbReference type="ARBA" id="ARBA00022490"/>
    </source>
</evidence>
<evidence type="ECO:0000256" key="8">
    <source>
        <dbReference type="ARBA" id="ARBA00023212"/>
    </source>
</evidence>
<dbReference type="PANTHER" id="PTHR38537">
    <property type="entry name" value="JITTERBUG, ISOFORM N"/>
    <property type="match status" value="1"/>
</dbReference>
<proteinExistence type="inferred from homology"/>
<name>A0AAN8LML1_9TELE</name>
<feature type="repeat" description="Filamin" evidence="9">
    <location>
        <begin position="1677"/>
        <end position="1770"/>
    </location>
</feature>
<comment type="caution">
    <text evidence="12">The sequence shown here is derived from an EMBL/GenBank/DDBJ whole genome shotgun (WGS) entry which is preliminary data.</text>
</comment>
<dbReference type="InterPro" id="IPR013783">
    <property type="entry name" value="Ig-like_fold"/>
</dbReference>
<dbReference type="SMART" id="SM00557">
    <property type="entry name" value="IG_FLMN"/>
    <property type="match status" value="15"/>
</dbReference>
<feature type="repeat" description="Filamin" evidence="9">
    <location>
        <begin position="1583"/>
        <end position="1675"/>
    </location>
</feature>
<feature type="compositionally biased region" description="Polar residues" evidence="10">
    <location>
        <begin position="1503"/>
        <end position="1530"/>
    </location>
</feature>
<feature type="compositionally biased region" description="Acidic residues" evidence="10">
    <location>
        <begin position="22"/>
        <end position="31"/>
    </location>
</feature>
<feature type="repeat" description="Filamin" evidence="9">
    <location>
        <begin position="379"/>
        <end position="477"/>
    </location>
</feature>
<dbReference type="FunFam" id="2.60.40.10:FF:000126">
    <property type="entry name" value="filamin-C isoform X1"/>
    <property type="match status" value="1"/>
</dbReference>
<evidence type="ECO:0000259" key="11">
    <source>
        <dbReference type="PROSITE" id="PS50021"/>
    </source>
</evidence>
<evidence type="ECO:0000256" key="7">
    <source>
        <dbReference type="ARBA" id="ARBA00023203"/>
    </source>
</evidence>
<feature type="region of interest" description="Disordered" evidence="10">
    <location>
        <begin position="481"/>
        <end position="533"/>
    </location>
</feature>
<feature type="repeat" description="Filamin" evidence="9">
    <location>
        <begin position="616"/>
        <end position="708"/>
    </location>
</feature>
<dbReference type="FunFam" id="2.60.40.10:FF:000138">
    <property type="entry name" value="filamin-B isoform X1"/>
    <property type="match status" value="1"/>
</dbReference>
<feature type="repeat" description="Filamin" evidence="9">
    <location>
        <begin position="809"/>
        <end position="847"/>
    </location>
</feature>
<dbReference type="Gene3D" id="2.60.40.10">
    <property type="entry name" value="Immunoglobulins"/>
    <property type="match status" value="15"/>
</dbReference>
<keyword evidence="7" id="KW-0009">Actin-binding</keyword>
<feature type="repeat" description="Filamin" evidence="9">
    <location>
        <begin position="279"/>
        <end position="377"/>
    </location>
</feature>
<feature type="domain" description="Calponin-homology (CH)" evidence="11">
    <location>
        <begin position="45"/>
        <end position="151"/>
    </location>
</feature>
<dbReference type="EMBL" id="JAGTTL010000012">
    <property type="protein sequence ID" value="KAK6314880.1"/>
    <property type="molecule type" value="Genomic_DNA"/>
</dbReference>
<feature type="region of interest" description="Disordered" evidence="10">
    <location>
        <begin position="1503"/>
        <end position="1537"/>
    </location>
</feature>
<dbReference type="SMART" id="SM00033">
    <property type="entry name" value="CH"/>
    <property type="match status" value="3"/>
</dbReference>
<evidence type="ECO:0000256" key="5">
    <source>
        <dbReference type="ARBA" id="ARBA00022737"/>
    </source>
</evidence>
<dbReference type="InterPro" id="IPR001298">
    <property type="entry name" value="Filamin/ABP280_rpt"/>
</dbReference>
<dbReference type="GO" id="GO:0051015">
    <property type="term" value="F:actin filament binding"/>
    <property type="evidence" value="ECO:0007669"/>
    <property type="project" value="InterPro"/>
</dbReference>
<dbReference type="FunFam" id="2.60.40.10:FF:000096">
    <property type="entry name" value="filamin-C isoform X2"/>
    <property type="match status" value="1"/>
</dbReference>
<dbReference type="InterPro" id="IPR014756">
    <property type="entry name" value="Ig_E-set"/>
</dbReference>
<feature type="repeat" description="Filamin" evidence="9">
    <location>
        <begin position="712"/>
        <end position="808"/>
    </location>
</feature>
<dbReference type="SUPFAM" id="SSF47576">
    <property type="entry name" value="Calponin-homology domain, CH-domain"/>
    <property type="match status" value="2"/>
</dbReference>
<gene>
    <name evidence="12" type="ORF">J4Q44_G00144090</name>
</gene>
<dbReference type="FunFam" id="2.60.40.10:FF:000105">
    <property type="entry name" value="filamin-C isoform X1"/>
    <property type="match status" value="1"/>
</dbReference>
<feature type="region of interest" description="Disordered" evidence="10">
    <location>
        <begin position="1"/>
        <end position="38"/>
    </location>
</feature>
<dbReference type="GO" id="GO:0005856">
    <property type="term" value="C:cytoskeleton"/>
    <property type="evidence" value="ECO:0007669"/>
    <property type="project" value="UniProtKB-SubCell"/>
</dbReference>
<keyword evidence="6" id="KW-0832">Ubl conjugation</keyword>
<evidence type="ECO:0000256" key="9">
    <source>
        <dbReference type="PROSITE-ProRule" id="PRU00087"/>
    </source>
</evidence>
<dbReference type="Pfam" id="PF00307">
    <property type="entry name" value="CH"/>
    <property type="match status" value="3"/>
</dbReference>
<reference evidence="12 13" key="1">
    <citation type="submission" date="2021-04" db="EMBL/GenBank/DDBJ databases">
        <authorList>
            <person name="De Guttry C."/>
            <person name="Zahm M."/>
            <person name="Klopp C."/>
            <person name="Cabau C."/>
            <person name="Louis A."/>
            <person name="Berthelot C."/>
            <person name="Parey E."/>
            <person name="Roest Crollius H."/>
            <person name="Montfort J."/>
            <person name="Robinson-Rechavi M."/>
            <person name="Bucao C."/>
            <person name="Bouchez O."/>
            <person name="Gislard M."/>
            <person name="Lluch J."/>
            <person name="Milhes M."/>
            <person name="Lampietro C."/>
            <person name="Lopez Roques C."/>
            <person name="Donnadieu C."/>
            <person name="Braasch I."/>
            <person name="Desvignes T."/>
            <person name="Postlethwait J."/>
            <person name="Bobe J."/>
            <person name="Wedekind C."/>
            <person name="Guiguen Y."/>
        </authorList>
    </citation>
    <scope>NUCLEOTIDE SEQUENCE [LARGE SCALE GENOMIC DNA]</scope>
    <source>
        <strain evidence="12">Cs_M1</strain>
        <tissue evidence="12">Blood</tissue>
    </source>
</reference>
<feature type="region of interest" description="Disordered" evidence="10">
    <location>
        <begin position="1450"/>
        <end position="1489"/>
    </location>
</feature>
<keyword evidence="4" id="KW-0597">Phosphoprotein</keyword>
<dbReference type="InterPro" id="IPR001589">
    <property type="entry name" value="Actinin_actin-bd_CS"/>
</dbReference>
<organism evidence="12 13">
    <name type="scientific">Coregonus suidteri</name>
    <dbReference type="NCBI Taxonomy" id="861788"/>
    <lineage>
        <taxon>Eukaryota</taxon>
        <taxon>Metazoa</taxon>
        <taxon>Chordata</taxon>
        <taxon>Craniata</taxon>
        <taxon>Vertebrata</taxon>
        <taxon>Euteleostomi</taxon>
        <taxon>Actinopterygii</taxon>
        <taxon>Neopterygii</taxon>
        <taxon>Teleostei</taxon>
        <taxon>Protacanthopterygii</taxon>
        <taxon>Salmoniformes</taxon>
        <taxon>Salmonidae</taxon>
        <taxon>Coregoninae</taxon>
        <taxon>Coregonus</taxon>
    </lineage>
</organism>
<dbReference type="FunFam" id="2.60.40.10:FF:000007">
    <property type="entry name" value="Filamin-B isoform C"/>
    <property type="match status" value="3"/>
</dbReference>
<dbReference type="PANTHER" id="PTHR38537:SF12">
    <property type="entry name" value="FILAMIN-C"/>
    <property type="match status" value="1"/>
</dbReference>
<feature type="compositionally biased region" description="Basic and acidic residues" evidence="10">
    <location>
        <begin position="1456"/>
        <end position="1479"/>
    </location>
</feature>
<protein>
    <recommendedName>
        <fullName evidence="11">Calponin-homology (CH) domain-containing protein</fullName>
    </recommendedName>
</protein>
<keyword evidence="13" id="KW-1185">Reference proteome</keyword>
<evidence type="ECO:0000256" key="10">
    <source>
        <dbReference type="SAM" id="MobiDB-lite"/>
    </source>
</evidence>
<dbReference type="FunFam" id="2.60.40.10:FF:000001">
    <property type="entry name" value="Filamin-C isoform b"/>
    <property type="match status" value="3"/>
</dbReference>
<dbReference type="CDD" id="cd21310">
    <property type="entry name" value="CH_FLNC_rpt1"/>
    <property type="match status" value="1"/>
</dbReference>
<comment type="subcellular location">
    <subcellularLocation>
        <location evidence="1">Cytoplasm</location>
        <location evidence="1">Cytoskeleton</location>
    </subcellularLocation>
</comment>
<dbReference type="PROSITE" id="PS50021">
    <property type="entry name" value="CH"/>
    <property type="match status" value="2"/>
</dbReference>
<evidence type="ECO:0000256" key="2">
    <source>
        <dbReference type="ARBA" id="ARBA00009238"/>
    </source>
</evidence>
<dbReference type="Pfam" id="PF00630">
    <property type="entry name" value="Filamin"/>
    <property type="match status" value="13"/>
</dbReference>
<evidence type="ECO:0000256" key="1">
    <source>
        <dbReference type="ARBA" id="ARBA00004245"/>
    </source>
</evidence>
<dbReference type="PROSITE" id="PS00020">
    <property type="entry name" value="ACTININ_2"/>
    <property type="match status" value="1"/>
</dbReference>
<dbReference type="InterPro" id="IPR017868">
    <property type="entry name" value="Filamin/ABP280_repeat-like"/>
</dbReference>
<dbReference type="PROSITE" id="PS00019">
    <property type="entry name" value="ACTININ_1"/>
    <property type="match status" value="1"/>
</dbReference>
<sequence>MMSNNTYYEQQQPPQYYQGTDNGDDEEEEMPATEKDLAEDAPWKKIQQNTFTRWCNEHLKCLNKRINDLQKDLTDGLKLIGLLEVLSQKKMYRKYHARPNFRQMKLENVSVALEFLEREHIKLVSIDSKAIVDGNLKLILGLIWTLILHYSISMPMWEDEDDEDAKKLTPKQRLLGWIQNKVPQLPINNFHRDWRDGKALGALVDNCAPGLCPDWETWDPSQPVENAREAMQQADDWLGVPQVIAPEEIVDPNVDEHSVMTYLSQFPKSKLKPGAPLRSKTLHPKKAKAYGPGIEPRGNMVLKPAEFIVETVEAGLGEVLVYVEDPEGHTEEARVIPNNDKNRTYSVIYLPKVEGLHKVKVLFAGQDIDRSPFVVSVSKAMGDPNKVQARGPGLEPVGNVANKATYFDIYTAGAGAGDVGVIIVDSQGRRDTVEIILENKGDSIFRCTYGPILEGPHIIYVTFAGQQIPRSPFTVHISEAPPSALPPGSPVQIVPQSIRTPPTDKAKRVPPPTPPKPRRPTSNPNVCRASGRGLQPKGVRVKEVADFKVYTKGAGSGELKVTIKGPKGIEEPVKVCDAGDGVYECDYYPIMTGKYTITITWGGQTIPRSPFEVVVSEDVGLQKVRAWGPGLETGMVGKSADFVVEAIGTEVGTLGFSIEGPSQAKIECDDKGDGSCDVRYWPTEPGDYAVHVICDDEDIKDSPFMAHILLAANDVFPETVKCYGPGLEPIGCIVNKPAEFTIDTSGAGRGQLKIYAQDAEGFPIDIQITENGDSTFLCVYIPTKPIKHTIIITWGEVNVPNSPFRVTIGEGSHPENVKVYGPGVEKLGLKANEPTYFTVDCSEAGQDSKAIVDGNLKLILGLIWTLILHYSISMPMWEDEDDEDAKKLTPKQRLLGWIQNKVPQLPINNFHRDWRDGKALGALVDNCAPVSIGGHGLGSGLGPTIQIGEETVITVDAKAAGKGKVTCKVSTPDGAELDVDVVENSDGTPFHVVASDTVPIIEEPCDKLQLQQPYQAYQGYPPHWATEEPVTPGDIMEPMLRPFNLVIPFTVQKGEITGEVRMPSGKTARPNITDNKDGTVTVKYAPTEKGLHEMDIKYDGNHIPGSPLQFYVDAINSGHVTAYGPGLSHGMVNKPATFTIVTKDAGEGGLSLAVEGPSKAEINCKDNKDGTCTVSYLPTVPGDYNIIVKFDDKHIAGSPYTAKITGDDNMRTSQLNVGTATDVSLKISETDLSSLTASIRAPSGNEEPCLLKRLPNRHIGEPLARPGSQSIGISFTPKEVGEHVVSVKKNGTHVTNSPFKIMVGQSEIGDASKVKVFGQGLVEGHTFEVAEFIVDTRNAGYGGLGLSIEGPSKVDINCEDVEDGTCKVTYCPAEPGNYIINIKFADQHVPGSPFTVKVCGEGRMKESITRKRHAPSIATVGSTCDLNLKIPGNWFQMVSAQERHTRTFTRSSHTYTRTERTEISKTRAGETKREVRVEESTQVGGDPFRDVFGEFLGSQSLTGFSGIPATTRQPQEGDQGTKEMTAQVTSPGGKMEDAEIIDGEDSTYSVRFIPQEMGPHTVNVKYSGQHVPGSPFQFTVGPLGEGGAHKVRAGGTGLDRGVAGVAAEFSIWTREAGAGGLSIAVEGPSKAEITFEDRKDGSCGVAYVVQEPGDYEVSIKFNDEHIPDSPFIVPIATLSDNARRLTVTSLQEMGLKVGQEASFAVQLNGARGLIDAKVHTPSGAVEECYVTELDSDQHAIRFIPRENGVHSIEVRFNGSHIPGSPFKIRVGEIGQVGDPGMVSAFGPGLEGGTTGVPSDFVVNTCNAGSGALSVTIDGPSKVKMDCQECPEGYKVTYTPMAPGSYLITIKYGGPSHIVGSPFKAKVTGARLSGGHSLHETSSVLVETVTKSSSSSSSSSMAVAYGPKFSSDTSKVVSRGTGLSKAFVGQKNTFTVDCSKAGTNMLMVGVHGPKTPCEEVYVKHMGNRMYNVTYTVKEQGNYILIVKWGDENVPGSPFHVTVP</sequence>
<evidence type="ECO:0000313" key="12">
    <source>
        <dbReference type="EMBL" id="KAK6314880.1"/>
    </source>
</evidence>
<feature type="repeat" description="Filamin" evidence="9">
    <location>
        <begin position="1907"/>
        <end position="2001"/>
    </location>
</feature>
<dbReference type="InterPro" id="IPR044801">
    <property type="entry name" value="Filamin"/>
</dbReference>
<keyword evidence="8" id="KW-0206">Cytoskeleton</keyword>
<feature type="repeat" description="Filamin" evidence="9">
    <location>
        <begin position="1306"/>
        <end position="1398"/>
    </location>
</feature>
<feature type="repeat" description="Filamin" evidence="9">
    <location>
        <begin position="1112"/>
        <end position="1204"/>
    </location>
</feature>
<feature type="compositionally biased region" description="Low complexity" evidence="10">
    <location>
        <begin position="7"/>
        <end position="18"/>
    </location>
</feature>